<dbReference type="FunFam" id="3.30.1360.40:FF:000001">
    <property type="entry name" value="Ribosome-recycling factor"/>
    <property type="match status" value="1"/>
</dbReference>
<dbReference type="PANTHER" id="PTHR20982">
    <property type="entry name" value="RIBOSOME RECYCLING FACTOR"/>
    <property type="match status" value="1"/>
</dbReference>
<evidence type="ECO:0000259" key="4">
    <source>
        <dbReference type="Pfam" id="PF01765"/>
    </source>
</evidence>
<keyword evidence="3" id="KW-0175">Coiled coil</keyword>
<dbReference type="STRING" id="1802335.A3G59_01780"/>
<dbReference type="InterPro" id="IPR002661">
    <property type="entry name" value="Ribosome_recyc_fac"/>
</dbReference>
<comment type="caution">
    <text evidence="5">The sequence shown here is derived from an EMBL/GenBank/DDBJ whole genome shotgun (WGS) entry which is preliminary data.</text>
</comment>
<dbReference type="InterPro" id="IPR036191">
    <property type="entry name" value="RRF_sf"/>
</dbReference>
<proteinExistence type="inferred from homology"/>
<evidence type="ECO:0000256" key="1">
    <source>
        <dbReference type="ARBA" id="ARBA00005912"/>
    </source>
</evidence>
<dbReference type="Gene3D" id="3.30.1360.40">
    <property type="match status" value="1"/>
</dbReference>
<dbReference type="PANTHER" id="PTHR20982:SF3">
    <property type="entry name" value="MITOCHONDRIAL RIBOSOME RECYCLING FACTOR PSEUDO 1"/>
    <property type="match status" value="1"/>
</dbReference>
<name>A0A1G2P9T5_9BACT</name>
<dbReference type="Gene3D" id="1.10.132.20">
    <property type="entry name" value="Ribosome-recycling factor"/>
    <property type="match status" value="1"/>
</dbReference>
<keyword evidence="2" id="KW-0648">Protein biosynthesis</keyword>
<organism evidence="5 6">
    <name type="scientific">Candidatus Taylorbacteria bacterium RIFCSPLOWO2_12_FULL_47_20</name>
    <dbReference type="NCBI Taxonomy" id="1802335"/>
    <lineage>
        <taxon>Bacteria</taxon>
        <taxon>Candidatus Tayloriibacteriota</taxon>
    </lineage>
</organism>
<reference evidence="5 6" key="1">
    <citation type="journal article" date="2016" name="Nat. Commun.">
        <title>Thousands of microbial genomes shed light on interconnected biogeochemical processes in an aquifer system.</title>
        <authorList>
            <person name="Anantharaman K."/>
            <person name="Brown C.T."/>
            <person name="Hug L.A."/>
            <person name="Sharon I."/>
            <person name="Castelle C.J."/>
            <person name="Probst A.J."/>
            <person name="Thomas B.C."/>
            <person name="Singh A."/>
            <person name="Wilkins M.J."/>
            <person name="Karaoz U."/>
            <person name="Brodie E.L."/>
            <person name="Williams K.H."/>
            <person name="Hubbard S.S."/>
            <person name="Banfield J.F."/>
        </authorList>
    </citation>
    <scope>NUCLEOTIDE SEQUENCE [LARGE SCALE GENOMIC DNA]</scope>
</reference>
<evidence type="ECO:0000313" key="6">
    <source>
        <dbReference type="Proteomes" id="UP000176881"/>
    </source>
</evidence>
<dbReference type="GO" id="GO:0043023">
    <property type="term" value="F:ribosomal large subunit binding"/>
    <property type="evidence" value="ECO:0007669"/>
    <property type="project" value="TreeGrafter"/>
</dbReference>
<evidence type="ECO:0000256" key="2">
    <source>
        <dbReference type="ARBA" id="ARBA00022917"/>
    </source>
</evidence>
<accession>A0A1G2P9T5</accession>
<dbReference type="Pfam" id="PF01765">
    <property type="entry name" value="RRF"/>
    <property type="match status" value="1"/>
</dbReference>
<feature type="coiled-coil region" evidence="3">
    <location>
        <begin position="113"/>
        <end position="176"/>
    </location>
</feature>
<dbReference type="SUPFAM" id="SSF55194">
    <property type="entry name" value="Ribosome recycling factor, RRF"/>
    <property type="match status" value="1"/>
</dbReference>
<dbReference type="EMBL" id="MHSN01000027">
    <property type="protein sequence ID" value="OHA44412.1"/>
    <property type="molecule type" value="Genomic_DNA"/>
</dbReference>
<feature type="domain" description="Ribosome recycling factor" evidence="4">
    <location>
        <begin position="19"/>
        <end position="181"/>
    </location>
</feature>
<gene>
    <name evidence="5" type="ORF">A3G59_01780</name>
</gene>
<dbReference type="InterPro" id="IPR023584">
    <property type="entry name" value="Ribosome_recyc_fac_dom"/>
</dbReference>
<dbReference type="AlphaFoldDB" id="A0A1G2P9T5"/>
<evidence type="ECO:0000256" key="3">
    <source>
        <dbReference type="SAM" id="Coils"/>
    </source>
</evidence>
<sequence length="183" mass="20795">MAYDFTKLKHKLSEADNWLKKEFLGIRTGRASVAALDNIKVDAYGATMSVRELGNISVEDSRTIRVLMYDPAQTKAIEKAIGLADLGFGVAIDDKGLRVNFPELTGERRHELVKLCKEKLEEARIAVRTAREDVWRDIQEKERGGSVSEDEKFRLKDALQKLIDDLNELLEAQFKKKAMEIEV</sequence>
<protein>
    <recommendedName>
        <fullName evidence="4">Ribosome recycling factor domain-containing protein</fullName>
    </recommendedName>
</protein>
<evidence type="ECO:0000313" key="5">
    <source>
        <dbReference type="EMBL" id="OHA44412.1"/>
    </source>
</evidence>
<dbReference type="GO" id="GO:0006412">
    <property type="term" value="P:translation"/>
    <property type="evidence" value="ECO:0007669"/>
    <property type="project" value="UniProtKB-KW"/>
</dbReference>
<dbReference type="Proteomes" id="UP000176881">
    <property type="component" value="Unassembled WGS sequence"/>
</dbReference>
<comment type="similarity">
    <text evidence="1">Belongs to the RRF family.</text>
</comment>